<feature type="compositionally biased region" description="Basic and acidic residues" evidence="1">
    <location>
        <begin position="91"/>
        <end position="111"/>
    </location>
</feature>
<comment type="caution">
    <text evidence="3">The sequence shown here is derived from an EMBL/GenBank/DDBJ whole genome shotgun (WGS) entry which is preliminary data.</text>
</comment>
<dbReference type="AlphaFoldDB" id="A0A366H5M2"/>
<dbReference type="OrthoDB" id="194674at2"/>
<evidence type="ECO:0000313" key="4">
    <source>
        <dbReference type="Proteomes" id="UP000253426"/>
    </source>
</evidence>
<feature type="signal peptide" evidence="2">
    <location>
        <begin position="1"/>
        <end position="24"/>
    </location>
</feature>
<dbReference type="Proteomes" id="UP000253426">
    <property type="component" value="Unassembled WGS sequence"/>
</dbReference>
<dbReference type="EMBL" id="QNRR01000014">
    <property type="protein sequence ID" value="RBP37359.1"/>
    <property type="molecule type" value="Genomic_DNA"/>
</dbReference>
<evidence type="ECO:0000256" key="2">
    <source>
        <dbReference type="SAM" id="SignalP"/>
    </source>
</evidence>
<accession>A0A366H5M2</accession>
<keyword evidence="2" id="KW-0732">Signal</keyword>
<feature type="chain" id="PRO_5016644874" evidence="2">
    <location>
        <begin position="25"/>
        <end position="146"/>
    </location>
</feature>
<sequence length="146" mass="16750">MKHSAFLLLLIALLASCTSRPAPAPGSDAYRGAKESAYRQGYHRGFQDGRRGRDDDYERYHFEYSKATEDAYERGYDLGYETGEDQADANDEIKDRAYSEGYDAGHSDAENGRSPYYQRHEHKYSPVTESDFRKGYTKGYREGRES</sequence>
<dbReference type="RefSeq" id="WP_113961584.1">
    <property type="nucleotide sequence ID" value="NZ_QNRR01000014.1"/>
</dbReference>
<feature type="region of interest" description="Disordered" evidence="1">
    <location>
        <begin position="80"/>
        <end position="146"/>
    </location>
</feature>
<feature type="compositionally biased region" description="Basic and acidic residues" evidence="1">
    <location>
        <begin position="130"/>
        <end position="146"/>
    </location>
</feature>
<gene>
    <name evidence="3" type="ORF">DES53_11497</name>
</gene>
<reference evidence="3 4" key="1">
    <citation type="submission" date="2018-06" db="EMBL/GenBank/DDBJ databases">
        <title>Genomic Encyclopedia of Type Strains, Phase IV (KMG-IV): sequencing the most valuable type-strain genomes for metagenomic binning, comparative biology and taxonomic classification.</title>
        <authorList>
            <person name="Goeker M."/>
        </authorList>
    </citation>
    <scope>NUCLEOTIDE SEQUENCE [LARGE SCALE GENOMIC DNA]</scope>
    <source>
        <strain evidence="3 4">DSM 25532</strain>
    </source>
</reference>
<evidence type="ECO:0000313" key="3">
    <source>
        <dbReference type="EMBL" id="RBP37359.1"/>
    </source>
</evidence>
<keyword evidence="4" id="KW-1185">Reference proteome</keyword>
<evidence type="ECO:0000256" key="1">
    <source>
        <dbReference type="SAM" id="MobiDB-lite"/>
    </source>
</evidence>
<organism evidence="3 4">
    <name type="scientific">Roseimicrobium gellanilyticum</name>
    <dbReference type="NCBI Taxonomy" id="748857"/>
    <lineage>
        <taxon>Bacteria</taxon>
        <taxon>Pseudomonadati</taxon>
        <taxon>Verrucomicrobiota</taxon>
        <taxon>Verrucomicrobiia</taxon>
        <taxon>Verrucomicrobiales</taxon>
        <taxon>Verrucomicrobiaceae</taxon>
        <taxon>Roseimicrobium</taxon>
    </lineage>
</organism>
<name>A0A366H5M2_9BACT</name>
<proteinExistence type="predicted"/>
<dbReference type="PROSITE" id="PS51257">
    <property type="entry name" value="PROKAR_LIPOPROTEIN"/>
    <property type="match status" value="1"/>
</dbReference>
<protein>
    <submittedName>
        <fullName evidence="3">Uncharacterized protein</fullName>
    </submittedName>
</protein>